<dbReference type="GeneTree" id="ENSGT00940000154776"/>
<organism evidence="1 2">
    <name type="scientific">Oryzias sinensis</name>
    <name type="common">Chinese medaka</name>
    <dbReference type="NCBI Taxonomy" id="183150"/>
    <lineage>
        <taxon>Eukaryota</taxon>
        <taxon>Metazoa</taxon>
        <taxon>Chordata</taxon>
        <taxon>Craniata</taxon>
        <taxon>Vertebrata</taxon>
        <taxon>Euteleostomi</taxon>
        <taxon>Actinopterygii</taxon>
        <taxon>Neopterygii</taxon>
        <taxon>Teleostei</taxon>
        <taxon>Neoteleostei</taxon>
        <taxon>Acanthomorphata</taxon>
        <taxon>Ovalentaria</taxon>
        <taxon>Atherinomorphae</taxon>
        <taxon>Beloniformes</taxon>
        <taxon>Adrianichthyidae</taxon>
        <taxon>Oryziinae</taxon>
        <taxon>Oryzias</taxon>
    </lineage>
</organism>
<evidence type="ECO:0000313" key="1">
    <source>
        <dbReference type="Ensembl" id="ENSOSIP00000005203.1"/>
    </source>
</evidence>
<proteinExistence type="predicted"/>
<dbReference type="Proteomes" id="UP000694383">
    <property type="component" value="Unplaced"/>
</dbReference>
<keyword evidence="2" id="KW-1185">Reference proteome</keyword>
<dbReference type="Ensembl" id="ENSOSIT00000005564.1">
    <property type="protein sequence ID" value="ENSOSIP00000005203.1"/>
    <property type="gene ID" value="ENSOSIG00000003571.1"/>
</dbReference>
<evidence type="ECO:0000313" key="2">
    <source>
        <dbReference type="Proteomes" id="UP000694383"/>
    </source>
</evidence>
<dbReference type="AlphaFoldDB" id="A0A8C8DH63"/>
<reference evidence="1" key="1">
    <citation type="submission" date="2025-08" db="UniProtKB">
        <authorList>
            <consortium name="Ensembl"/>
        </authorList>
    </citation>
    <scope>IDENTIFICATION</scope>
</reference>
<dbReference type="InterPro" id="IPR016024">
    <property type="entry name" value="ARM-type_fold"/>
</dbReference>
<sequence>MAHSEESRLANLLRRVSREDDRERRLATLKQLKEFISHGESKVVSRIVMLDFCVSICSSKLLWELRQEAAASLGLLCTVLSYEAERIFKWLFAKFTASVRDEVKLLFLLAAQHALETAGERKAFSHVMQLVMSSLQSILENVDTPELLCQSVRCILQVARCYPHVFSTNFRVSYPFCGVFGLFASFRDTFP</sequence>
<name>A0A8C8DH63_9TELE</name>
<reference evidence="1" key="2">
    <citation type="submission" date="2025-09" db="UniProtKB">
        <authorList>
            <consortium name="Ensembl"/>
        </authorList>
    </citation>
    <scope>IDENTIFICATION</scope>
</reference>
<dbReference type="InterPro" id="IPR011989">
    <property type="entry name" value="ARM-like"/>
</dbReference>
<accession>A0A8C8DH63</accession>
<dbReference type="Gene3D" id="1.25.10.10">
    <property type="entry name" value="Leucine-rich Repeat Variant"/>
    <property type="match status" value="1"/>
</dbReference>
<dbReference type="SUPFAM" id="SSF48371">
    <property type="entry name" value="ARM repeat"/>
    <property type="match status" value="1"/>
</dbReference>
<protein>
    <submittedName>
        <fullName evidence="1">Uncharacterized protein</fullName>
    </submittedName>
</protein>